<comment type="caution">
    <text evidence="6">The sequence shown here is derived from an EMBL/GenBank/DDBJ whole genome shotgun (WGS) entry which is preliminary data.</text>
</comment>
<comment type="subcellular location">
    <subcellularLocation>
        <location evidence="1">Membrane</location>
    </subcellularLocation>
</comment>
<keyword evidence="4 5" id="KW-0472">Membrane</keyword>
<evidence type="ECO:0000256" key="2">
    <source>
        <dbReference type="ARBA" id="ARBA00022692"/>
    </source>
</evidence>
<dbReference type="EMBL" id="QUSM01000004">
    <property type="protein sequence ID" value="RGD73809.1"/>
    <property type="molecule type" value="Genomic_DNA"/>
</dbReference>
<feature type="transmembrane region" description="Helical" evidence="5">
    <location>
        <begin position="34"/>
        <end position="52"/>
    </location>
</feature>
<proteinExistence type="predicted"/>
<dbReference type="AlphaFoldDB" id="A0A3E3DXX5"/>
<gene>
    <name evidence="6" type="ORF">DW687_08515</name>
</gene>
<organism evidence="6 7">
    <name type="scientific">Anaerofustis stercorihominis</name>
    <dbReference type="NCBI Taxonomy" id="214853"/>
    <lineage>
        <taxon>Bacteria</taxon>
        <taxon>Bacillati</taxon>
        <taxon>Bacillota</taxon>
        <taxon>Clostridia</taxon>
        <taxon>Eubacteriales</taxon>
        <taxon>Eubacteriaceae</taxon>
        <taxon>Anaerofustis</taxon>
    </lineage>
</organism>
<evidence type="ECO:0000256" key="5">
    <source>
        <dbReference type="SAM" id="Phobius"/>
    </source>
</evidence>
<sequence length="129" mass="14637">MICIIKKIKSIKKRRNKDMKNVINKVKEVDNGTIARTVAVIGVLINQFLVIFGKEKLPFTEEEIYQGFSMVLSVGATLWAWWKNNSFTSAAINGDNLKNALKEGTVKVEDFEDDIDDDELDVVEEPTEE</sequence>
<reference evidence="6 7" key="1">
    <citation type="submission" date="2018-08" db="EMBL/GenBank/DDBJ databases">
        <title>A genome reference for cultivated species of the human gut microbiota.</title>
        <authorList>
            <person name="Zou Y."/>
            <person name="Xue W."/>
            <person name="Luo G."/>
        </authorList>
    </citation>
    <scope>NUCLEOTIDE SEQUENCE [LARGE SCALE GENOMIC DNA]</scope>
    <source>
        <strain evidence="6 7">AM25-6</strain>
    </source>
</reference>
<keyword evidence="2 5" id="KW-0812">Transmembrane</keyword>
<feature type="transmembrane region" description="Helical" evidence="5">
    <location>
        <begin position="64"/>
        <end position="82"/>
    </location>
</feature>
<evidence type="ECO:0000256" key="3">
    <source>
        <dbReference type="ARBA" id="ARBA00022989"/>
    </source>
</evidence>
<evidence type="ECO:0000313" key="7">
    <source>
        <dbReference type="Proteomes" id="UP000261212"/>
    </source>
</evidence>
<evidence type="ECO:0000256" key="4">
    <source>
        <dbReference type="ARBA" id="ARBA00023136"/>
    </source>
</evidence>
<dbReference type="NCBIfam" id="TIGR01592">
    <property type="entry name" value="holin_SPP1"/>
    <property type="match status" value="1"/>
</dbReference>
<name>A0A3E3DXX5_9FIRM</name>
<evidence type="ECO:0000256" key="1">
    <source>
        <dbReference type="ARBA" id="ARBA00004370"/>
    </source>
</evidence>
<dbReference type="Proteomes" id="UP000261212">
    <property type="component" value="Unassembled WGS sequence"/>
</dbReference>
<keyword evidence="3 5" id="KW-1133">Transmembrane helix</keyword>
<dbReference type="Pfam" id="PF04688">
    <property type="entry name" value="Holin_SPP1"/>
    <property type="match status" value="1"/>
</dbReference>
<dbReference type="InterPro" id="IPR006479">
    <property type="entry name" value="Holin"/>
</dbReference>
<accession>A0A3E3DXX5</accession>
<dbReference type="GO" id="GO:0016020">
    <property type="term" value="C:membrane"/>
    <property type="evidence" value="ECO:0007669"/>
    <property type="project" value="UniProtKB-SubCell"/>
</dbReference>
<protein>
    <submittedName>
        <fullName evidence="6">Phage holin</fullName>
    </submittedName>
</protein>
<evidence type="ECO:0000313" key="6">
    <source>
        <dbReference type="EMBL" id="RGD73809.1"/>
    </source>
</evidence>